<dbReference type="PANTHER" id="PTHR12302:SF3">
    <property type="entry name" value="SERINE_THREONINE-PROTEIN KINASE 31"/>
    <property type="match status" value="1"/>
</dbReference>
<dbReference type="PANTHER" id="PTHR12302">
    <property type="entry name" value="EBNA2 BINDING PROTEIN P100"/>
    <property type="match status" value="1"/>
</dbReference>
<reference evidence="5 6" key="1">
    <citation type="journal article" date="2016" name="Nat. Commun.">
        <title>Thousands of microbial genomes shed light on interconnected biogeochemical processes in an aquifer system.</title>
        <authorList>
            <person name="Anantharaman K."/>
            <person name="Brown C.T."/>
            <person name="Hug L.A."/>
            <person name="Sharon I."/>
            <person name="Castelle C.J."/>
            <person name="Probst A.J."/>
            <person name="Thomas B.C."/>
            <person name="Singh A."/>
            <person name="Wilkins M.J."/>
            <person name="Karaoz U."/>
            <person name="Brodie E.L."/>
            <person name="Williams K.H."/>
            <person name="Hubbard S.S."/>
            <person name="Banfield J.F."/>
        </authorList>
    </citation>
    <scope>NUCLEOTIDE SEQUENCE [LARGE SCALE GENOMIC DNA]</scope>
</reference>
<dbReference type="SUPFAM" id="SSF50199">
    <property type="entry name" value="Staphylococcal nuclease"/>
    <property type="match status" value="1"/>
</dbReference>
<dbReference type="Pfam" id="PF00565">
    <property type="entry name" value="SNase"/>
    <property type="match status" value="1"/>
</dbReference>
<dbReference type="STRING" id="1798507.A3A34_00160"/>
<dbReference type="Gene3D" id="2.40.50.90">
    <property type="match status" value="1"/>
</dbReference>
<proteinExistence type="predicted"/>
<evidence type="ECO:0000256" key="2">
    <source>
        <dbReference type="ARBA" id="ARBA00022759"/>
    </source>
</evidence>
<protein>
    <recommendedName>
        <fullName evidence="4">TNase-like domain-containing protein</fullName>
    </recommendedName>
</protein>
<feature type="domain" description="TNase-like" evidence="4">
    <location>
        <begin position="83"/>
        <end position="217"/>
    </location>
</feature>
<accession>A0A1F6EJ75</accession>
<keyword evidence="1" id="KW-0540">Nuclease</keyword>
<dbReference type="InterPro" id="IPR035437">
    <property type="entry name" value="SNase_OB-fold_sf"/>
</dbReference>
<gene>
    <name evidence="5" type="ORF">A3A34_00160</name>
</gene>
<comment type="caution">
    <text evidence="5">The sequence shown here is derived from an EMBL/GenBank/DDBJ whole genome shotgun (WGS) entry which is preliminary data.</text>
</comment>
<name>A0A1F6EJ75_9BACT</name>
<dbReference type="GO" id="GO:0004519">
    <property type="term" value="F:endonuclease activity"/>
    <property type="evidence" value="ECO:0007669"/>
    <property type="project" value="UniProtKB-KW"/>
</dbReference>
<keyword evidence="3" id="KW-0378">Hydrolase</keyword>
<dbReference type="SMART" id="SM00318">
    <property type="entry name" value="SNc"/>
    <property type="match status" value="1"/>
</dbReference>
<dbReference type="Proteomes" id="UP000178587">
    <property type="component" value="Unassembled WGS sequence"/>
</dbReference>
<evidence type="ECO:0000313" key="5">
    <source>
        <dbReference type="EMBL" id="OGG73372.1"/>
    </source>
</evidence>
<organism evidence="5 6">
    <name type="scientific">Candidatus Kaiserbacteria bacterium RIFCSPLOWO2_01_FULL_50_24</name>
    <dbReference type="NCBI Taxonomy" id="1798507"/>
    <lineage>
        <taxon>Bacteria</taxon>
        <taxon>Candidatus Kaiseribacteriota</taxon>
    </lineage>
</organism>
<keyword evidence="2" id="KW-0255">Endonuclease</keyword>
<dbReference type="InterPro" id="IPR016071">
    <property type="entry name" value="Staphylococal_nuclease_OB-fold"/>
</dbReference>
<dbReference type="GO" id="GO:0016787">
    <property type="term" value="F:hydrolase activity"/>
    <property type="evidence" value="ECO:0007669"/>
    <property type="project" value="UniProtKB-KW"/>
</dbReference>
<evidence type="ECO:0000313" key="6">
    <source>
        <dbReference type="Proteomes" id="UP000178587"/>
    </source>
</evidence>
<evidence type="ECO:0000259" key="4">
    <source>
        <dbReference type="PROSITE" id="PS50830"/>
    </source>
</evidence>
<dbReference type="EMBL" id="MFLU01000021">
    <property type="protein sequence ID" value="OGG73372.1"/>
    <property type="molecule type" value="Genomic_DNA"/>
</dbReference>
<evidence type="ECO:0000256" key="1">
    <source>
        <dbReference type="ARBA" id="ARBA00022722"/>
    </source>
</evidence>
<evidence type="ECO:0000256" key="3">
    <source>
        <dbReference type="ARBA" id="ARBA00022801"/>
    </source>
</evidence>
<sequence>MVQRITLGFFVLLAVGIGAVVFVAPDTERSPDYAASVSSASARLDRDLSEVRSVGTDNADEVYILGEPSDETDESSLFQTATAYEWLTVSRIVDGDTFVVIRNGSRETVRMIGIDTPEVAHPRKSVECFGREASERATALLSGARVRLELDPTQGERDRHGRILAYVFLRDGTLVNRLLVEEGYAREYTYRAPYAYQTNFRAMEARARFGEKGLWSSAFCQ</sequence>
<dbReference type="AlphaFoldDB" id="A0A1F6EJ75"/>
<dbReference type="PROSITE" id="PS50830">
    <property type="entry name" value="TNASE_3"/>
    <property type="match status" value="1"/>
</dbReference>